<dbReference type="OrthoDB" id="5405791at2759"/>
<organism evidence="1 2">
    <name type="scientific">Penicillium nordicum</name>
    <dbReference type="NCBI Taxonomy" id="229535"/>
    <lineage>
        <taxon>Eukaryota</taxon>
        <taxon>Fungi</taxon>
        <taxon>Dikarya</taxon>
        <taxon>Ascomycota</taxon>
        <taxon>Pezizomycotina</taxon>
        <taxon>Eurotiomycetes</taxon>
        <taxon>Eurotiomycetidae</taxon>
        <taxon>Eurotiales</taxon>
        <taxon>Aspergillaceae</taxon>
        <taxon>Penicillium</taxon>
    </lineage>
</organism>
<dbReference type="Proteomes" id="UP000037696">
    <property type="component" value="Unassembled WGS sequence"/>
</dbReference>
<comment type="caution">
    <text evidence="1">The sequence shown here is derived from an EMBL/GenBank/DDBJ whole genome shotgun (WGS) entry which is preliminary data.</text>
</comment>
<gene>
    <name evidence="1" type="ORF">ACN38_g672</name>
</gene>
<evidence type="ECO:0000313" key="2">
    <source>
        <dbReference type="Proteomes" id="UP000037696"/>
    </source>
</evidence>
<proteinExistence type="predicted"/>
<accession>A0A0M8PIH1</accession>
<sequence length="77" mass="8617">MLQQGGNGLGGEVVTNERVMCGIFSPTDGPETRPNPVRSMRRITKPYLEVTCLRLVPTLLESFMYPIFLPICPDCLF</sequence>
<keyword evidence="2" id="KW-1185">Reference proteome</keyword>
<protein>
    <submittedName>
        <fullName evidence="1">Uncharacterized protein</fullName>
    </submittedName>
</protein>
<dbReference type="EMBL" id="LHQQ01000006">
    <property type="protein sequence ID" value="KOS48340.1"/>
    <property type="molecule type" value="Genomic_DNA"/>
</dbReference>
<evidence type="ECO:0000313" key="1">
    <source>
        <dbReference type="EMBL" id="KOS48340.1"/>
    </source>
</evidence>
<reference evidence="1 2" key="1">
    <citation type="submission" date="2015-08" db="EMBL/GenBank/DDBJ databases">
        <title>Genome sequencing of Penicillium nordicum.</title>
        <authorList>
            <person name="Nguyen H.D."/>
            <person name="Seifert K.A."/>
        </authorList>
    </citation>
    <scope>NUCLEOTIDE SEQUENCE [LARGE SCALE GENOMIC DNA]</scope>
    <source>
        <strain evidence="1 2">DAOMC 185683</strain>
    </source>
</reference>
<dbReference type="AlphaFoldDB" id="A0A0M8PIH1"/>
<name>A0A0M8PIH1_9EURO</name>